<feature type="active site" description="Proton donor/acceptor" evidence="9">
    <location>
        <position position="171"/>
    </location>
</feature>
<dbReference type="GO" id="GO:0008360">
    <property type="term" value="P:regulation of cell shape"/>
    <property type="evidence" value="ECO:0007669"/>
    <property type="project" value="UniProtKB-UniRule"/>
</dbReference>
<evidence type="ECO:0000256" key="3">
    <source>
        <dbReference type="ARBA" id="ARBA00022676"/>
    </source>
</evidence>
<dbReference type="InterPro" id="IPR038063">
    <property type="entry name" value="Transpep_catalytic_dom"/>
</dbReference>
<dbReference type="RefSeq" id="WP_099278729.1">
    <property type="nucleotide sequence ID" value="NZ_KZ304996.1"/>
</dbReference>
<feature type="signal peptide" evidence="10">
    <location>
        <begin position="1"/>
        <end position="25"/>
    </location>
</feature>
<feature type="domain" description="L,D-TPase catalytic" evidence="11">
    <location>
        <begin position="74"/>
        <end position="211"/>
    </location>
</feature>
<keyword evidence="7 9" id="KW-0573">Peptidoglycan synthesis</keyword>
<dbReference type="Proteomes" id="UP000221860">
    <property type="component" value="Unassembled WGS sequence"/>
</dbReference>
<dbReference type="AlphaFoldDB" id="A0A2G1MBM9"/>
<dbReference type="GO" id="GO:0071555">
    <property type="term" value="P:cell wall organization"/>
    <property type="evidence" value="ECO:0007669"/>
    <property type="project" value="UniProtKB-UniRule"/>
</dbReference>
<comment type="caution">
    <text evidence="12">The sequence shown here is derived from an EMBL/GenBank/DDBJ whole genome shotgun (WGS) entry which is preliminary data.</text>
</comment>
<name>A0A2G1MBM9_9RHOB</name>
<dbReference type="PANTHER" id="PTHR30582:SF24">
    <property type="entry name" value="L,D-TRANSPEPTIDASE ERFK_SRFK-RELATED"/>
    <property type="match status" value="1"/>
</dbReference>
<organism evidence="12 13">
    <name type="scientific">Limimaricola cinnabarinus</name>
    <dbReference type="NCBI Taxonomy" id="1125964"/>
    <lineage>
        <taxon>Bacteria</taxon>
        <taxon>Pseudomonadati</taxon>
        <taxon>Pseudomonadota</taxon>
        <taxon>Alphaproteobacteria</taxon>
        <taxon>Rhodobacterales</taxon>
        <taxon>Paracoccaceae</taxon>
        <taxon>Limimaricola</taxon>
    </lineage>
</organism>
<dbReference type="SUPFAM" id="SSF141523">
    <property type="entry name" value="L,D-transpeptidase catalytic domain-like"/>
    <property type="match status" value="1"/>
</dbReference>
<feature type="chain" id="PRO_5013666179" description="L,D-TPase catalytic domain-containing protein" evidence="10">
    <location>
        <begin position="26"/>
        <end position="221"/>
    </location>
</feature>
<evidence type="ECO:0000259" key="11">
    <source>
        <dbReference type="PROSITE" id="PS52029"/>
    </source>
</evidence>
<dbReference type="OrthoDB" id="9795305at2"/>
<dbReference type="GO" id="GO:0005576">
    <property type="term" value="C:extracellular region"/>
    <property type="evidence" value="ECO:0007669"/>
    <property type="project" value="TreeGrafter"/>
</dbReference>
<dbReference type="PROSITE" id="PS52029">
    <property type="entry name" value="LD_TPASE"/>
    <property type="match status" value="1"/>
</dbReference>
<dbReference type="GO" id="GO:0018104">
    <property type="term" value="P:peptidoglycan-protein cross-linking"/>
    <property type="evidence" value="ECO:0007669"/>
    <property type="project" value="TreeGrafter"/>
</dbReference>
<evidence type="ECO:0000256" key="7">
    <source>
        <dbReference type="ARBA" id="ARBA00022984"/>
    </source>
</evidence>
<keyword evidence="8 9" id="KW-0961">Cell wall biogenesis/degradation</keyword>
<evidence type="ECO:0000256" key="6">
    <source>
        <dbReference type="ARBA" id="ARBA00022960"/>
    </source>
</evidence>
<keyword evidence="13" id="KW-1185">Reference proteome</keyword>
<evidence type="ECO:0000256" key="4">
    <source>
        <dbReference type="ARBA" id="ARBA00022679"/>
    </source>
</evidence>
<evidence type="ECO:0000256" key="8">
    <source>
        <dbReference type="ARBA" id="ARBA00023316"/>
    </source>
</evidence>
<protein>
    <recommendedName>
        <fullName evidence="11">L,D-TPase catalytic domain-containing protein</fullName>
    </recommendedName>
</protein>
<dbReference type="EMBL" id="NQWH01000062">
    <property type="protein sequence ID" value="PHP26136.1"/>
    <property type="molecule type" value="Genomic_DNA"/>
</dbReference>
<reference evidence="12 13" key="1">
    <citation type="submission" date="2017-08" db="EMBL/GenBank/DDBJ databases">
        <title>Draft Genome Sequence of Loktanella cinnabarina Strain XM1, Isolated from Coastal Surface Water.</title>
        <authorList>
            <person name="Ma R."/>
            <person name="Wang J."/>
            <person name="Wang Q."/>
            <person name="Ma Z."/>
            <person name="Li J."/>
            <person name="Chen L."/>
        </authorList>
    </citation>
    <scope>NUCLEOTIDE SEQUENCE [LARGE SCALE GENOMIC DNA]</scope>
    <source>
        <strain evidence="12 13">XM1</strain>
    </source>
</reference>
<proteinExistence type="inferred from homology"/>
<evidence type="ECO:0000256" key="5">
    <source>
        <dbReference type="ARBA" id="ARBA00022801"/>
    </source>
</evidence>
<evidence type="ECO:0000313" key="13">
    <source>
        <dbReference type="Proteomes" id="UP000221860"/>
    </source>
</evidence>
<dbReference type="UniPathway" id="UPA00219"/>
<evidence type="ECO:0000256" key="10">
    <source>
        <dbReference type="SAM" id="SignalP"/>
    </source>
</evidence>
<dbReference type="GO" id="GO:0071972">
    <property type="term" value="F:peptidoglycan L,D-transpeptidase activity"/>
    <property type="evidence" value="ECO:0007669"/>
    <property type="project" value="TreeGrafter"/>
</dbReference>
<dbReference type="Pfam" id="PF03734">
    <property type="entry name" value="YkuD"/>
    <property type="match status" value="1"/>
</dbReference>
<dbReference type="CDD" id="cd16913">
    <property type="entry name" value="YkuD_like"/>
    <property type="match status" value="1"/>
</dbReference>
<feature type="active site" description="Nucleophile" evidence="9">
    <location>
        <position position="187"/>
    </location>
</feature>
<evidence type="ECO:0000256" key="9">
    <source>
        <dbReference type="PROSITE-ProRule" id="PRU01373"/>
    </source>
</evidence>
<evidence type="ECO:0000256" key="1">
    <source>
        <dbReference type="ARBA" id="ARBA00004752"/>
    </source>
</evidence>
<keyword evidence="3" id="KW-0328">Glycosyltransferase</keyword>
<dbReference type="Gene3D" id="2.40.440.10">
    <property type="entry name" value="L,D-transpeptidase catalytic domain-like"/>
    <property type="match status" value="1"/>
</dbReference>
<keyword evidence="4" id="KW-0808">Transferase</keyword>
<dbReference type="InterPro" id="IPR050979">
    <property type="entry name" value="LD-transpeptidase"/>
</dbReference>
<evidence type="ECO:0000256" key="2">
    <source>
        <dbReference type="ARBA" id="ARBA00005992"/>
    </source>
</evidence>
<comment type="pathway">
    <text evidence="1 9">Cell wall biogenesis; peptidoglycan biosynthesis.</text>
</comment>
<gene>
    <name evidence="12" type="ORF">CJ301_18005</name>
</gene>
<keyword evidence="10" id="KW-0732">Signal</keyword>
<sequence length="221" mass="24487">MLTRRHFISTTAMLFSAPIASPLLANTWPTEAEKAAWDAQVTPPNFDPATSNPWGLHSRFLPQRVVANADLTPGDIHVDAVARYLYHIEQGGTAMRYGVAIGRGGLYEPGTYTIKRKVKWPHWTPTQSMIERDPETYAQYSEGMEPGPNNALGSRALYLYVGDRDTYLRIHGTPSPRSIGSRASSGCVRMVMAHINQLYPEVEINSTAFLYSAKESVTAQS</sequence>
<dbReference type="InterPro" id="IPR005490">
    <property type="entry name" value="LD_TPept_cat_dom"/>
</dbReference>
<keyword evidence="5" id="KW-0378">Hydrolase</keyword>
<dbReference type="PANTHER" id="PTHR30582">
    <property type="entry name" value="L,D-TRANSPEPTIDASE"/>
    <property type="match status" value="1"/>
</dbReference>
<keyword evidence="6 9" id="KW-0133">Cell shape</keyword>
<dbReference type="GO" id="GO:0016757">
    <property type="term" value="F:glycosyltransferase activity"/>
    <property type="evidence" value="ECO:0007669"/>
    <property type="project" value="UniProtKB-KW"/>
</dbReference>
<comment type="similarity">
    <text evidence="2">Belongs to the YkuD family.</text>
</comment>
<evidence type="ECO:0000313" key="12">
    <source>
        <dbReference type="EMBL" id="PHP26136.1"/>
    </source>
</evidence>
<accession>A0A2G1MBM9</accession>